<evidence type="ECO:0000256" key="2">
    <source>
        <dbReference type="ARBA" id="ARBA00010152"/>
    </source>
</evidence>
<dbReference type="Proteomes" id="UP000800094">
    <property type="component" value="Unassembled WGS sequence"/>
</dbReference>
<evidence type="ECO:0000313" key="8">
    <source>
        <dbReference type="Proteomes" id="UP000800094"/>
    </source>
</evidence>
<gene>
    <name evidence="7" type="ORF">BU26DRAFT_523399</name>
</gene>
<evidence type="ECO:0000256" key="5">
    <source>
        <dbReference type="ARBA" id="ARBA00023128"/>
    </source>
</evidence>
<organism evidence="7 8">
    <name type="scientific">Trematosphaeria pertusa</name>
    <dbReference type="NCBI Taxonomy" id="390896"/>
    <lineage>
        <taxon>Eukaryota</taxon>
        <taxon>Fungi</taxon>
        <taxon>Dikarya</taxon>
        <taxon>Ascomycota</taxon>
        <taxon>Pezizomycotina</taxon>
        <taxon>Dothideomycetes</taxon>
        <taxon>Pleosporomycetidae</taxon>
        <taxon>Pleosporales</taxon>
        <taxon>Massarineae</taxon>
        <taxon>Trematosphaeriaceae</taxon>
        <taxon>Trematosphaeria</taxon>
    </lineage>
</organism>
<evidence type="ECO:0000256" key="4">
    <source>
        <dbReference type="ARBA" id="ARBA00022980"/>
    </source>
</evidence>
<dbReference type="PANTHER" id="PTHR21338:SF0">
    <property type="entry name" value="LARGE RIBOSOMAL SUBUNIT PROTEIN ML41"/>
    <property type="match status" value="1"/>
</dbReference>
<proteinExistence type="inferred from homology"/>
<dbReference type="GO" id="GO:0005762">
    <property type="term" value="C:mitochondrial large ribosomal subunit"/>
    <property type="evidence" value="ECO:0007669"/>
    <property type="project" value="InterPro"/>
</dbReference>
<evidence type="ECO:0000256" key="6">
    <source>
        <dbReference type="ARBA" id="ARBA00023274"/>
    </source>
</evidence>
<sequence>MFKATPCLQKTLRRLPLSTKQAGKEYYKGNRVGSMGTIDKYGRFHPDYDKIRTYVYPNKGIKGFELTPFVSSRFSKNVEVEYQTKWEVPKKTITGEEYLAQWKREGGHDLVDTFQNKPDVWEEPARSKS</sequence>
<evidence type="ECO:0000256" key="3">
    <source>
        <dbReference type="ARBA" id="ARBA00022946"/>
    </source>
</evidence>
<comment type="similarity">
    <text evidence="2">Belongs to the mitochondrion-specific ribosomal protein mL41 family.</text>
</comment>
<dbReference type="AlphaFoldDB" id="A0A6A6I0M6"/>
<name>A0A6A6I0M6_9PLEO</name>
<dbReference type="OrthoDB" id="408933at2759"/>
<dbReference type="PANTHER" id="PTHR21338">
    <property type="entry name" value="MITOCHONDRIAL RIBOSOMAL PROTEIN L41"/>
    <property type="match status" value="1"/>
</dbReference>
<protein>
    <recommendedName>
        <fullName evidence="9">50S ribosomal protein-like protein YmL27</fullName>
    </recommendedName>
</protein>
<evidence type="ECO:0000256" key="1">
    <source>
        <dbReference type="ARBA" id="ARBA00004173"/>
    </source>
</evidence>
<evidence type="ECO:0008006" key="9">
    <source>
        <dbReference type="Google" id="ProtNLM"/>
    </source>
</evidence>
<keyword evidence="8" id="KW-1185">Reference proteome</keyword>
<dbReference type="EMBL" id="ML987204">
    <property type="protein sequence ID" value="KAF2243826.1"/>
    <property type="molecule type" value="Genomic_DNA"/>
</dbReference>
<keyword evidence="3" id="KW-0809">Transit peptide</keyword>
<keyword evidence="5" id="KW-0496">Mitochondrion</keyword>
<dbReference type="Pfam" id="PF09809">
    <property type="entry name" value="MRP-L27"/>
    <property type="match status" value="1"/>
</dbReference>
<dbReference type="GeneID" id="54583366"/>
<dbReference type="GO" id="GO:0006412">
    <property type="term" value="P:translation"/>
    <property type="evidence" value="ECO:0007669"/>
    <property type="project" value="TreeGrafter"/>
</dbReference>
<accession>A0A6A6I0M6</accession>
<evidence type="ECO:0000313" key="7">
    <source>
        <dbReference type="EMBL" id="KAF2243826.1"/>
    </source>
</evidence>
<dbReference type="InterPro" id="IPR019189">
    <property type="entry name" value="Ribosomal_mL41"/>
</dbReference>
<keyword evidence="6" id="KW-0687">Ribonucleoprotein</keyword>
<keyword evidence="4" id="KW-0689">Ribosomal protein</keyword>
<dbReference type="RefSeq" id="XP_033678830.1">
    <property type="nucleotide sequence ID" value="XM_033830036.1"/>
</dbReference>
<dbReference type="GO" id="GO:0003735">
    <property type="term" value="F:structural constituent of ribosome"/>
    <property type="evidence" value="ECO:0007669"/>
    <property type="project" value="InterPro"/>
</dbReference>
<reference evidence="7" key="1">
    <citation type="journal article" date="2020" name="Stud. Mycol.">
        <title>101 Dothideomycetes genomes: a test case for predicting lifestyles and emergence of pathogens.</title>
        <authorList>
            <person name="Haridas S."/>
            <person name="Albert R."/>
            <person name="Binder M."/>
            <person name="Bloem J."/>
            <person name="Labutti K."/>
            <person name="Salamov A."/>
            <person name="Andreopoulos B."/>
            <person name="Baker S."/>
            <person name="Barry K."/>
            <person name="Bills G."/>
            <person name="Bluhm B."/>
            <person name="Cannon C."/>
            <person name="Castanera R."/>
            <person name="Culley D."/>
            <person name="Daum C."/>
            <person name="Ezra D."/>
            <person name="Gonzalez J."/>
            <person name="Henrissat B."/>
            <person name="Kuo A."/>
            <person name="Liang C."/>
            <person name="Lipzen A."/>
            <person name="Lutzoni F."/>
            <person name="Magnuson J."/>
            <person name="Mondo S."/>
            <person name="Nolan M."/>
            <person name="Ohm R."/>
            <person name="Pangilinan J."/>
            <person name="Park H.-J."/>
            <person name="Ramirez L."/>
            <person name="Alfaro M."/>
            <person name="Sun H."/>
            <person name="Tritt A."/>
            <person name="Yoshinaga Y."/>
            <person name="Zwiers L.-H."/>
            <person name="Turgeon B."/>
            <person name="Goodwin S."/>
            <person name="Spatafora J."/>
            <person name="Crous P."/>
            <person name="Grigoriev I."/>
        </authorList>
    </citation>
    <scope>NUCLEOTIDE SEQUENCE</scope>
    <source>
        <strain evidence="7">CBS 122368</strain>
    </source>
</reference>
<comment type="subcellular location">
    <subcellularLocation>
        <location evidence="1">Mitochondrion</location>
    </subcellularLocation>
</comment>